<dbReference type="EMBL" id="JAAAUQ010001590">
    <property type="protein sequence ID" value="KAF9137140.1"/>
    <property type="molecule type" value="Genomic_DNA"/>
</dbReference>
<accession>A0A9P5RQI7</accession>
<protein>
    <submittedName>
        <fullName evidence="1">Uncharacterized protein</fullName>
    </submittedName>
</protein>
<evidence type="ECO:0000313" key="2">
    <source>
        <dbReference type="Proteomes" id="UP000748756"/>
    </source>
</evidence>
<dbReference type="Proteomes" id="UP000748756">
    <property type="component" value="Unassembled WGS sequence"/>
</dbReference>
<feature type="non-terminal residue" evidence="1">
    <location>
        <position position="1"/>
    </location>
</feature>
<gene>
    <name evidence="1" type="ORF">BG015_002834</name>
</gene>
<organism evidence="1 2">
    <name type="scientific">Linnemannia schmuckeri</name>
    <dbReference type="NCBI Taxonomy" id="64567"/>
    <lineage>
        <taxon>Eukaryota</taxon>
        <taxon>Fungi</taxon>
        <taxon>Fungi incertae sedis</taxon>
        <taxon>Mucoromycota</taxon>
        <taxon>Mortierellomycotina</taxon>
        <taxon>Mortierellomycetes</taxon>
        <taxon>Mortierellales</taxon>
        <taxon>Mortierellaceae</taxon>
        <taxon>Linnemannia</taxon>
    </lineage>
</organism>
<evidence type="ECO:0000313" key="1">
    <source>
        <dbReference type="EMBL" id="KAF9137140.1"/>
    </source>
</evidence>
<dbReference type="AlphaFoldDB" id="A0A9P5RQI7"/>
<comment type="caution">
    <text evidence="1">The sequence shown here is derived from an EMBL/GenBank/DDBJ whole genome shotgun (WGS) entry which is preliminary data.</text>
</comment>
<name>A0A9P5RQI7_9FUNG</name>
<dbReference type="OrthoDB" id="10480003at2759"/>
<proteinExistence type="predicted"/>
<sequence>VYAKGADLGDTDIPEVIILVATPERGRELEETFAGIFSAASGVLSKPQRTLVFVDDASVDKSLKAIKNSGVNNRPVYIRTADRIHAQFKSEVLELGTITLLIAEGAEGYVSKGQDNDVLAVRQLSPEDLQTAVFVEMVYSETLFLDLGDDVGTVGVYMKVPDYRKEYLTRLEHERIVFCPDLASAHGEEFAKQTAKILQGDYDRMKKIVPNDPNVIDSIVFYGKDMNSSLREVRLEIFRSSKARIMLTNDVTALLVDDIPGTGAAIVYAAYADDGTCINSLQFLDIDGHYSFQTVVAKTVTHTLTRVIETGLETFVVGNSETREIFRRAFIDMQDCPCER</sequence>
<reference evidence="1" key="1">
    <citation type="journal article" date="2020" name="Fungal Divers.">
        <title>Resolving the Mortierellaceae phylogeny through synthesis of multi-gene phylogenetics and phylogenomics.</title>
        <authorList>
            <person name="Vandepol N."/>
            <person name="Liber J."/>
            <person name="Desiro A."/>
            <person name="Na H."/>
            <person name="Kennedy M."/>
            <person name="Barry K."/>
            <person name="Grigoriev I.V."/>
            <person name="Miller A.N."/>
            <person name="O'Donnell K."/>
            <person name="Stajich J.E."/>
            <person name="Bonito G."/>
        </authorList>
    </citation>
    <scope>NUCLEOTIDE SEQUENCE</scope>
    <source>
        <strain evidence="1">NRRL 6426</strain>
    </source>
</reference>
<keyword evidence="2" id="KW-1185">Reference proteome</keyword>